<dbReference type="InterPro" id="IPR015422">
    <property type="entry name" value="PyrdxlP-dep_Trfase_small"/>
</dbReference>
<dbReference type="InterPro" id="IPR015424">
    <property type="entry name" value="PyrdxlP-dep_Trfase"/>
</dbReference>
<evidence type="ECO:0000256" key="3">
    <source>
        <dbReference type="ARBA" id="ARBA00022679"/>
    </source>
</evidence>
<evidence type="ECO:0000256" key="4">
    <source>
        <dbReference type="ARBA" id="ARBA00022898"/>
    </source>
</evidence>
<evidence type="ECO:0000313" key="6">
    <source>
        <dbReference type="EMBL" id="QLJ53089.1"/>
    </source>
</evidence>
<comment type="cofactor">
    <cofactor evidence="1">
        <name>pyridoxal 5'-phosphate</name>
        <dbReference type="ChEBI" id="CHEBI:597326"/>
    </cofactor>
</comment>
<reference evidence="7" key="1">
    <citation type="submission" date="2020-07" db="EMBL/GenBank/DDBJ databases">
        <title>Metabolic diversity and evolutionary history of the archaeal phylum ###Micrarchaeota### uncovered from a freshwater lake metagenome.</title>
        <authorList>
            <person name="Kadnikov V.V."/>
            <person name="Savvichev A.S."/>
            <person name="Mardanov A.V."/>
            <person name="Beletsky A.V."/>
            <person name="Chupakov A.V."/>
            <person name="Kokryatskaya N.M."/>
            <person name="Pimenov N.V."/>
            <person name="Ravin N.V."/>
        </authorList>
    </citation>
    <scope>NUCLEOTIDE SEQUENCE [LARGE SCALE GENOMIC DNA]</scope>
</reference>
<keyword evidence="3 6" id="KW-0808">Transferase</keyword>
<dbReference type="InterPro" id="IPR004839">
    <property type="entry name" value="Aminotransferase_I/II_large"/>
</dbReference>
<dbReference type="Gene3D" id="3.40.640.10">
    <property type="entry name" value="Type I PLP-dependent aspartate aminotransferase-like (Major domain)"/>
    <property type="match status" value="1"/>
</dbReference>
<proteinExistence type="predicted"/>
<dbReference type="Pfam" id="PF00155">
    <property type="entry name" value="Aminotran_1_2"/>
    <property type="match status" value="1"/>
</dbReference>
<organism evidence="6 7">
    <name type="scientific">Fermentimicrarchaeum limneticum</name>
    <dbReference type="NCBI Taxonomy" id="2795018"/>
    <lineage>
        <taxon>Archaea</taxon>
        <taxon>Candidatus Micrarchaeota</taxon>
        <taxon>Candidatus Fermentimicrarchaeales</taxon>
        <taxon>Candidatus Fermentimicrarchaeaceae</taxon>
        <taxon>Candidatus Fermentimicrarchaeum</taxon>
    </lineage>
</organism>
<dbReference type="KEGG" id="flt:Sv326_0914"/>
<sequence length="407" mass="45686">MPFSNNTLTGRMEHAYYPIRELFPVAEEIKKTGAEIYNASIGDPVPYLGTAKYVTKAYCKALKEGKVSYSRSPGDFEFLDEIAKRYKRMYNLDIESSKIFVTQGLSEAVTFLTESLIDKGKGAVLFNPYYPTYAPTIKLFGGTVVLSSLNEENGWAPSKDDLEEKIRKAKSDGVDLRFILIINPNNPTGSMCSRKDLQDVVEVAKNNDLLIISDEIYDQIILVKEKMTCIGEVAKGVPHVIMNGLSKNWAGTGFRVGWVAIPEDDEASGNLREGLGNLVTMRLSASTPAQIAGIEALRNVKAHNRFLKYMVKNIRERAEFMQKRLNEIQGVSCQKVKGAFYLFPRIDLSRTNFKNDKDFCTELLRREHVWVTRGSGFGLDSHLRSTALPPVEILEKVAQGIENLMRC</sequence>
<name>A0A7D5XK30_FERL1</name>
<dbReference type="CDD" id="cd00609">
    <property type="entry name" value="AAT_like"/>
    <property type="match status" value="1"/>
</dbReference>
<dbReference type="EMBL" id="CP058998">
    <property type="protein sequence ID" value="QLJ53089.1"/>
    <property type="molecule type" value="Genomic_DNA"/>
</dbReference>
<keyword evidence="2 6" id="KW-0032">Aminotransferase</keyword>
<dbReference type="InterPro" id="IPR015421">
    <property type="entry name" value="PyrdxlP-dep_Trfase_major"/>
</dbReference>
<protein>
    <submittedName>
        <fullName evidence="6">Aspartate aminotransferase</fullName>
        <ecNumber evidence="6">2.6.1.1</ecNumber>
    </submittedName>
</protein>
<evidence type="ECO:0000259" key="5">
    <source>
        <dbReference type="Pfam" id="PF00155"/>
    </source>
</evidence>
<gene>
    <name evidence="6" type="ORF">Sv326_0914</name>
</gene>
<dbReference type="GO" id="GO:0030170">
    <property type="term" value="F:pyridoxal phosphate binding"/>
    <property type="evidence" value="ECO:0007669"/>
    <property type="project" value="InterPro"/>
</dbReference>
<dbReference type="Proteomes" id="UP000510821">
    <property type="component" value="Chromosome"/>
</dbReference>
<accession>A0A7D5XK30</accession>
<evidence type="ECO:0000256" key="2">
    <source>
        <dbReference type="ARBA" id="ARBA00022576"/>
    </source>
</evidence>
<feature type="domain" description="Aminotransferase class I/classII large" evidence="5">
    <location>
        <begin position="65"/>
        <end position="392"/>
    </location>
</feature>
<dbReference type="PANTHER" id="PTHR43488:SF2">
    <property type="entry name" value="GLUTAMATE-PYRUVATE AMINOTRANSFERASE ALAA"/>
    <property type="match status" value="1"/>
</dbReference>
<dbReference type="Gene3D" id="3.90.1150.10">
    <property type="entry name" value="Aspartate Aminotransferase, domain 1"/>
    <property type="match status" value="1"/>
</dbReference>
<dbReference type="InterPro" id="IPR051926">
    <property type="entry name" value="Ala_Aminotransferase"/>
</dbReference>
<dbReference type="EC" id="2.6.1.1" evidence="6"/>
<dbReference type="AlphaFoldDB" id="A0A7D5XK30"/>
<evidence type="ECO:0000256" key="1">
    <source>
        <dbReference type="ARBA" id="ARBA00001933"/>
    </source>
</evidence>
<keyword evidence="4" id="KW-0663">Pyridoxal phosphate</keyword>
<dbReference type="PANTHER" id="PTHR43488">
    <property type="entry name" value="GLUTAMATE-PYRUVATE AMINOTRANSFERASE ALAA"/>
    <property type="match status" value="1"/>
</dbReference>
<evidence type="ECO:0000313" key="7">
    <source>
        <dbReference type="Proteomes" id="UP000510821"/>
    </source>
</evidence>
<dbReference type="GO" id="GO:0004069">
    <property type="term" value="F:L-aspartate:2-oxoglutarate aminotransferase activity"/>
    <property type="evidence" value="ECO:0007669"/>
    <property type="project" value="UniProtKB-EC"/>
</dbReference>
<dbReference type="SUPFAM" id="SSF53383">
    <property type="entry name" value="PLP-dependent transferases"/>
    <property type="match status" value="1"/>
</dbReference>